<proteinExistence type="predicted"/>
<feature type="compositionally biased region" description="Polar residues" evidence="1">
    <location>
        <begin position="73"/>
        <end position="83"/>
    </location>
</feature>
<name>A0A6A4SD01_SCOMX</name>
<comment type="caution">
    <text evidence="2">The sequence shown here is derived from an EMBL/GenBank/DDBJ whole genome shotgun (WGS) entry which is preliminary data.</text>
</comment>
<reference evidence="2 3" key="1">
    <citation type="submission" date="2019-06" db="EMBL/GenBank/DDBJ databases">
        <title>Draft genomes of female and male turbot (Scophthalmus maximus).</title>
        <authorList>
            <person name="Xu H."/>
            <person name="Xu X.-W."/>
            <person name="Shao C."/>
            <person name="Chen S."/>
        </authorList>
    </citation>
    <scope>NUCLEOTIDE SEQUENCE [LARGE SCALE GENOMIC DNA]</scope>
    <source>
        <strain evidence="2">Ysfricsl-2016a</strain>
        <tissue evidence="2">Blood</tissue>
    </source>
</reference>
<organism evidence="2 3">
    <name type="scientific">Scophthalmus maximus</name>
    <name type="common">Turbot</name>
    <name type="synonym">Psetta maxima</name>
    <dbReference type="NCBI Taxonomy" id="52904"/>
    <lineage>
        <taxon>Eukaryota</taxon>
        <taxon>Metazoa</taxon>
        <taxon>Chordata</taxon>
        <taxon>Craniata</taxon>
        <taxon>Vertebrata</taxon>
        <taxon>Euteleostomi</taxon>
        <taxon>Actinopterygii</taxon>
        <taxon>Neopterygii</taxon>
        <taxon>Teleostei</taxon>
        <taxon>Neoteleostei</taxon>
        <taxon>Acanthomorphata</taxon>
        <taxon>Carangaria</taxon>
        <taxon>Pleuronectiformes</taxon>
        <taxon>Pleuronectoidei</taxon>
        <taxon>Scophthalmidae</taxon>
        <taxon>Scophthalmus</taxon>
    </lineage>
</organism>
<accession>A0A6A4SD01</accession>
<sequence>MDFFDITAIAAFHMLPTVRSDACKVLVLSNNSTTVFKETTAVKQSGAPSSHSRDRWTLHIVSSNLPSPTMQLSRLDLASSNTSEYRRQDVRLRR</sequence>
<protein>
    <submittedName>
        <fullName evidence="2">Uncharacterized protein</fullName>
    </submittedName>
</protein>
<dbReference type="AlphaFoldDB" id="A0A6A4SD01"/>
<feature type="region of interest" description="Disordered" evidence="1">
    <location>
        <begin position="73"/>
        <end position="94"/>
    </location>
</feature>
<feature type="compositionally biased region" description="Basic and acidic residues" evidence="1">
    <location>
        <begin position="84"/>
        <end position="94"/>
    </location>
</feature>
<evidence type="ECO:0000313" key="2">
    <source>
        <dbReference type="EMBL" id="KAF0031097.1"/>
    </source>
</evidence>
<dbReference type="Proteomes" id="UP000438429">
    <property type="component" value="Unassembled WGS sequence"/>
</dbReference>
<evidence type="ECO:0000256" key="1">
    <source>
        <dbReference type="SAM" id="MobiDB-lite"/>
    </source>
</evidence>
<dbReference type="EMBL" id="VEVO01000014">
    <property type="protein sequence ID" value="KAF0031097.1"/>
    <property type="molecule type" value="Genomic_DNA"/>
</dbReference>
<gene>
    <name evidence="2" type="ORF">F2P81_015652</name>
</gene>
<evidence type="ECO:0000313" key="3">
    <source>
        <dbReference type="Proteomes" id="UP000438429"/>
    </source>
</evidence>